<keyword evidence="2" id="KW-1185">Reference proteome</keyword>
<protein>
    <submittedName>
        <fullName evidence="1">Uncharacterized protein</fullName>
    </submittedName>
</protein>
<dbReference type="KEGG" id="rdi:CMV14_19970"/>
<name>A0A2A4FQG2_9SPHN</name>
<sequence>MESGSIINIFLDAGRKGMIGQMAVDAVRMRPSACPAAIFQRGVIGKRRLPCVFMIVLNDR</sequence>
<dbReference type="EMBL" id="NWUF01000029">
    <property type="protein sequence ID" value="PCE40359.1"/>
    <property type="molecule type" value="Genomic_DNA"/>
</dbReference>
<dbReference type="Proteomes" id="UP000218934">
    <property type="component" value="Unassembled WGS sequence"/>
</dbReference>
<evidence type="ECO:0000313" key="2">
    <source>
        <dbReference type="Proteomes" id="UP000218934"/>
    </source>
</evidence>
<gene>
    <name evidence="1" type="ORF">COO09_20475</name>
</gene>
<comment type="caution">
    <text evidence="1">The sequence shown here is derived from an EMBL/GenBank/DDBJ whole genome shotgun (WGS) entry which is preliminary data.</text>
</comment>
<dbReference type="AlphaFoldDB" id="A0A2A4FQG2"/>
<accession>A0A2A4FQG2</accession>
<evidence type="ECO:0000313" key="1">
    <source>
        <dbReference type="EMBL" id="PCE40359.1"/>
    </source>
</evidence>
<reference evidence="1 2" key="1">
    <citation type="submission" date="2017-09" db="EMBL/GenBank/DDBJ databases">
        <title>The Catabolism of 3,6-Dichlorosalicylic acid is Initiated by the Cytochrome P450 Monooxygenase DsmABC in Rhizorhabdus dicambivorans Ndbn-20.</title>
        <authorList>
            <person name="Na L."/>
        </authorList>
    </citation>
    <scope>NUCLEOTIDE SEQUENCE [LARGE SCALE GENOMIC DNA]</scope>
    <source>
        <strain evidence="1 2">Ndbn-20m</strain>
    </source>
</reference>
<organism evidence="1 2">
    <name type="scientific">Rhizorhabdus dicambivorans</name>
    <dbReference type="NCBI Taxonomy" id="1850238"/>
    <lineage>
        <taxon>Bacteria</taxon>
        <taxon>Pseudomonadati</taxon>
        <taxon>Pseudomonadota</taxon>
        <taxon>Alphaproteobacteria</taxon>
        <taxon>Sphingomonadales</taxon>
        <taxon>Sphingomonadaceae</taxon>
        <taxon>Rhizorhabdus</taxon>
    </lineage>
</organism>
<proteinExistence type="predicted"/>